<dbReference type="GO" id="GO:0003677">
    <property type="term" value="F:DNA binding"/>
    <property type="evidence" value="ECO:0007669"/>
    <property type="project" value="UniProtKB-KW"/>
</dbReference>
<dbReference type="InterPro" id="IPR013249">
    <property type="entry name" value="RNA_pol_sigma70_r4_t2"/>
</dbReference>
<evidence type="ECO:0000313" key="9">
    <source>
        <dbReference type="Proteomes" id="UP000026249"/>
    </source>
</evidence>
<dbReference type="Pfam" id="PF08281">
    <property type="entry name" value="Sigma70_r4_2"/>
    <property type="match status" value="1"/>
</dbReference>
<dbReference type="Pfam" id="PF04542">
    <property type="entry name" value="Sigma70_r2"/>
    <property type="match status" value="1"/>
</dbReference>
<keyword evidence="5" id="KW-0804">Transcription</keyword>
<dbReference type="EMBL" id="JFKE01000004">
    <property type="protein sequence ID" value="KAJ55326.1"/>
    <property type="molecule type" value="Genomic_DNA"/>
</dbReference>
<evidence type="ECO:0000256" key="3">
    <source>
        <dbReference type="ARBA" id="ARBA00023082"/>
    </source>
</evidence>
<evidence type="ECO:0000256" key="2">
    <source>
        <dbReference type="ARBA" id="ARBA00023015"/>
    </source>
</evidence>
<dbReference type="NCBIfam" id="TIGR02937">
    <property type="entry name" value="sigma70-ECF"/>
    <property type="match status" value="1"/>
</dbReference>
<comment type="caution">
    <text evidence="8">The sequence shown here is derived from an EMBL/GenBank/DDBJ whole genome shotgun (WGS) entry which is preliminary data.</text>
</comment>
<dbReference type="InterPro" id="IPR013324">
    <property type="entry name" value="RNA_pol_sigma_r3/r4-like"/>
</dbReference>
<evidence type="ECO:0000256" key="1">
    <source>
        <dbReference type="ARBA" id="ARBA00010641"/>
    </source>
</evidence>
<dbReference type="Gene3D" id="1.10.1740.10">
    <property type="match status" value="1"/>
</dbReference>
<dbReference type="InterPro" id="IPR036388">
    <property type="entry name" value="WH-like_DNA-bd_sf"/>
</dbReference>
<dbReference type="InterPro" id="IPR014284">
    <property type="entry name" value="RNA_pol_sigma-70_dom"/>
</dbReference>
<keyword evidence="9" id="KW-1185">Reference proteome</keyword>
<dbReference type="Proteomes" id="UP000026249">
    <property type="component" value="Unassembled WGS sequence"/>
</dbReference>
<dbReference type="Gene3D" id="1.10.10.10">
    <property type="entry name" value="Winged helix-like DNA-binding domain superfamily/Winged helix DNA-binding domain"/>
    <property type="match status" value="1"/>
</dbReference>
<feature type="domain" description="RNA polymerase sigma-70 region 2" evidence="6">
    <location>
        <begin position="34"/>
        <end position="98"/>
    </location>
</feature>
<dbReference type="GO" id="GO:0006352">
    <property type="term" value="P:DNA-templated transcription initiation"/>
    <property type="evidence" value="ECO:0007669"/>
    <property type="project" value="InterPro"/>
</dbReference>
<dbReference type="InterPro" id="IPR007627">
    <property type="entry name" value="RNA_pol_sigma70_r2"/>
</dbReference>
<reference evidence="8 9" key="1">
    <citation type="submission" date="2014-03" db="EMBL/GenBank/DDBJ databases">
        <title>Draft Genome Sequence of Actibacterium mucosum KCTC 23349, a Marine Alphaproteobacterium with Complex Ionic Requirements Isolated from Mediterranean Seawater at Malvarrosa Beach, Valencia, Spain.</title>
        <authorList>
            <person name="Arahal D.R."/>
            <person name="Shao Z."/>
            <person name="Lai Q."/>
            <person name="Pujalte M.J."/>
        </authorList>
    </citation>
    <scope>NUCLEOTIDE SEQUENCE [LARGE SCALE GENOMIC DNA]</scope>
    <source>
        <strain evidence="8 9">KCTC 23349</strain>
    </source>
</reference>
<keyword evidence="4" id="KW-0238">DNA-binding</keyword>
<feature type="domain" description="RNA polymerase sigma factor 70 region 4 type 2" evidence="7">
    <location>
        <begin position="127"/>
        <end position="178"/>
    </location>
</feature>
<keyword evidence="2" id="KW-0805">Transcription regulation</keyword>
<organism evidence="8 9">
    <name type="scientific">Actibacterium mucosum KCTC 23349</name>
    <dbReference type="NCBI Taxonomy" id="1454373"/>
    <lineage>
        <taxon>Bacteria</taxon>
        <taxon>Pseudomonadati</taxon>
        <taxon>Pseudomonadota</taxon>
        <taxon>Alphaproteobacteria</taxon>
        <taxon>Rhodobacterales</taxon>
        <taxon>Roseobacteraceae</taxon>
        <taxon>Actibacterium</taxon>
    </lineage>
</organism>
<evidence type="ECO:0000313" key="8">
    <source>
        <dbReference type="EMBL" id="KAJ55326.1"/>
    </source>
</evidence>
<protein>
    <submittedName>
        <fullName evidence="8">RNA polymerase sigma factor</fullName>
    </submittedName>
</protein>
<keyword evidence="3" id="KW-0731">Sigma factor</keyword>
<dbReference type="NCBIfam" id="NF004113">
    <property type="entry name" value="PRK05602.1"/>
    <property type="match status" value="1"/>
</dbReference>
<proteinExistence type="inferred from homology"/>
<dbReference type="InterPro" id="IPR039425">
    <property type="entry name" value="RNA_pol_sigma-70-like"/>
</dbReference>
<evidence type="ECO:0000256" key="4">
    <source>
        <dbReference type="ARBA" id="ARBA00023125"/>
    </source>
</evidence>
<dbReference type="CDD" id="cd06171">
    <property type="entry name" value="Sigma70_r4"/>
    <property type="match status" value="1"/>
</dbReference>
<dbReference type="SUPFAM" id="SSF88946">
    <property type="entry name" value="Sigma2 domain of RNA polymerase sigma factors"/>
    <property type="match status" value="1"/>
</dbReference>
<evidence type="ECO:0000259" key="6">
    <source>
        <dbReference type="Pfam" id="PF04542"/>
    </source>
</evidence>
<comment type="similarity">
    <text evidence="1">Belongs to the sigma-70 factor family. ECF subfamily.</text>
</comment>
<dbReference type="NCBIfam" id="NF009176">
    <property type="entry name" value="PRK12524.1"/>
    <property type="match status" value="1"/>
</dbReference>
<name>A0A037ZKI1_9RHOB</name>
<gene>
    <name evidence="8" type="ORF">ACMU_11565</name>
</gene>
<dbReference type="PANTHER" id="PTHR43133:SF8">
    <property type="entry name" value="RNA POLYMERASE SIGMA FACTOR HI_1459-RELATED"/>
    <property type="match status" value="1"/>
</dbReference>
<dbReference type="OrthoDB" id="9780326at2"/>
<dbReference type="InterPro" id="IPR013325">
    <property type="entry name" value="RNA_pol_sigma_r2"/>
</dbReference>
<dbReference type="AlphaFoldDB" id="A0A037ZKI1"/>
<evidence type="ECO:0000259" key="7">
    <source>
        <dbReference type="Pfam" id="PF08281"/>
    </source>
</evidence>
<dbReference type="GO" id="GO:0016987">
    <property type="term" value="F:sigma factor activity"/>
    <property type="evidence" value="ECO:0007669"/>
    <property type="project" value="UniProtKB-KW"/>
</dbReference>
<evidence type="ECO:0000256" key="5">
    <source>
        <dbReference type="ARBA" id="ARBA00023163"/>
    </source>
</evidence>
<sequence>MEMAFDAQTEVSDEALLIGYGNGDASAARLLTLRLTPRLYGHALRVLGDGAEAEDVAQEAMLRLWRIAPKWRQGEAKVTTWLYRVVANLCTDRLRKRRDTGLDAADETADNSPGVEAQMLASARASALEAALQSLPDRQRQAVVLRHIEGLSNPEIAEILEISVEAVESLTARGKRQLAKQLSGQRAALGYEDDGTR</sequence>
<dbReference type="SUPFAM" id="SSF88659">
    <property type="entry name" value="Sigma3 and sigma4 domains of RNA polymerase sigma factors"/>
    <property type="match status" value="1"/>
</dbReference>
<dbReference type="RefSeq" id="WP_035259052.1">
    <property type="nucleotide sequence ID" value="NZ_JFKE01000004.1"/>
</dbReference>
<dbReference type="PANTHER" id="PTHR43133">
    <property type="entry name" value="RNA POLYMERASE ECF-TYPE SIGMA FACTO"/>
    <property type="match status" value="1"/>
</dbReference>
<accession>A0A037ZKI1</accession>
<dbReference type="STRING" id="1454373.ACMU_11565"/>